<proteinExistence type="predicted"/>
<sequence length="125" mass="14629">MGSSSLRQKSDGGIVASQPVIDSIFCIMTATTKNSTTTDYYSKHKAYYRAYYRRNRDALLAYARESHVRKYPLLREAKIRRAKENHMKNRERKLAQMRAYYQKTKGKRTPKMRLAFILNPISVDS</sequence>
<gene>
    <name evidence="1" type="ORF">Ae201684_014875</name>
</gene>
<dbReference type="Proteomes" id="UP000481153">
    <property type="component" value="Unassembled WGS sequence"/>
</dbReference>
<dbReference type="OrthoDB" id="79512at2759"/>
<dbReference type="EMBL" id="VJMJ01000203">
    <property type="protein sequence ID" value="KAF0727010.1"/>
    <property type="molecule type" value="Genomic_DNA"/>
</dbReference>
<evidence type="ECO:0000313" key="1">
    <source>
        <dbReference type="EMBL" id="KAF0727010.1"/>
    </source>
</evidence>
<keyword evidence="2" id="KW-1185">Reference proteome</keyword>
<accession>A0A6G0WIJ4</accession>
<dbReference type="AlphaFoldDB" id="A0A6G0WIJ4"/>
<comment type="caution">
    <text evidence="1">The sequence shown here is derived from an EMBL/GenBank/DDBJ whole genome shotgun (WGS) entry which is preliminary data.</text>
</comment>
<protein>
    <submittedName>
        <fullName evidence="1">Uncharacterized protein</fullName>
    </submittedName>
</protein>
<evidence type="ECO:0000313" key="2">
    <source>
        <dbReference type="Proteomes" id="UP000481153"/>
    </source>
</evidence>
<organism evidence="1 2">
    <name type="scientific">Aphanomyces euteiches</name>
    <dbReference type="NCBI Taxonomy" id="100861"/>
    <lineage>
        <taxon>Eukaryota</taxon>
        <taxon>Sar</taxon>
        <taxon>Stramenopiles</taxon>
        <taxon>Oomycota</taxon>
        <taxon>Saprolegniomycetes</taxon>
        <taxon>Saprolegniales</taxon>
        <taxon>Verrucalvaceae</taxon>
        <taxon>Aphanomyces</taxon>
    </lineage>
</organism>
<name>A0A6G0WIJ4_9STRA</name>
<reference evidence="1 2" key="1">
    <citation type="submission" date="2019-07" db="EMBL/GenBank/DDBJ databases">
        <title>Genomics analysis of Aphanomyces spp. identifies a new class of oomycete effector associated with host adaptation.</title>
        <authorList>
            <person name="Gaulin E."/>
        </authorList>
    </citation>
    <scope>NUCLEOTIDE SEQUENCE [LARGE SCALE GENOMIC DNA]</scope>
    <source>
        <strain evidence="1 2">ATCC 201684</strain>
    </source>
</reference>
<dbReference type="VEuPathDB" id="FungiDB:AeMF1_018059"/>